<feature type="transmembrane region" description="Helical" evidence="6">
    <location>
        <begin position="159"/>
        <end position="179"/>
    </location>
</feature>
<evidence type="ECO:0000256" key="3">
    <source>
        <dbReference type="ARBA" id="ARBA00022692"/>
    </source>
</evidence>
<evidence type="ECO:0000259" key="7">
    <source>
        <dbReference type="PROSITE" id="PS50850"/>
    </source>
</evidence>
<feature type="transmembrane region" description="Helical" evidence="6">
    <location>
        <begin position="126"/>
        <end position="147"/>
    </location>
</feature>
<dbReference type="CDD" id="cd17325">
    <property type="entry name" value="MFS_MdtG_SLC18_like"/>
    <property type="match status" value="1"/>
</dbReference>
<comment type="caution">
    <text evidence="8">The sequence shown here is derived from an EMBL/GenBank/DDBJ whole genome shotgun (WGS) entry which is preliminary data.</text>
</comment>
<feature type="transmembrane region" description="Helical" evidence="6">
    <location>
        <begin position="235"/>
        <end position="253"/>
    </location>
</feature>
<feature type="transmembrane region" description="Helical" evidence="6">
    <location>
        <begin position="96"/>
        <end position="114"/>
    </location>
</feature>
<dbReference type="InterPro" id="IPR036259">
    <property type="entry name" value="MFS_trans_sf"/>
</dbReference>
<feature type="transmembrane region" description="Helical" evidence="6">
    <location>
        <begin position="355"/>
        <end position="372"/>
    </location>
</feature>
<evidence type="ECO:0000256" key="6">
    <source>
        <dbReference type="SAM" id="Phobius"/>
    </source>
</evidence>
<dbReference type="Gene3D" id="1.20.1250.20">
    <property type="entry name" value="MFS general substrate transporter like domains"/>
    <property type="match status" value="1"/>
</dbReference>
<keyword evidence="5 6" id="KW-0472">Membrane</keyword>
<sequence>MRSFIYIIIFFAFFDLFAQLPIMSPFAVSLGATPFLAGLAVGMYSLSNIFGNIVSGVVSDRKGPYAILVFGLLATGIVLFSYSLSTGPYSLLAIRFFHGLAAGLTVPAAFTYLANRTDHSRRGKSAAVSGAFVGLAAIVGPAYGAIFASRSSVEQTMSFTGTLLAVLGVLAFFALKGQTIKKEPQSSKPLAFSDMIRNRGLLQSFTGAFFLMFSQGVLAYMLPLKVEELGFESEMSGLLLSTFGIAAILVFLLPVNRLFDKIRPLHTLFAGFILMGLSLFLLSGSSSALGMYSIMCTYGIGFAFLFPSINSLLIDSTEAESRGRAYGYFYAFFSLGVVAGSSFTGALALSADQGFAVTGGLLGAVAAAVALIEKKKRQ</sequence>
<evidence type="ECO:0000256" key="2">
    <source>
        <dbReference type="ARBA" id="ARBA00022448"/>
    </source>
</evidence>
<feature type="transmembrane region" description="Helical" evidence="6">
    <location>
        <begin position="289"/>
        <end position="313"/>
    </location>
</feature>
<dbReference type="InterPro" id="IPR052714">
    <property type="entry name" value="MFS_Exporter"/>
</dbReference>
<feature type="transmembrane region" description="Helical" evidence="6">
    <location>
        <begin position="325"/>
        <end position="349"/>
    </location>
</feature>
<evidence type="ECO:0000256" key="4">
    <source>
        <dbReference type="ARBA" id="ARBA00022989"/>
    </source>
</evidence>
<evidence type="ECO:0000256" key="5">
    <source>
        <dbReference type="ARBA" id="ARBA00023136"/>
    </source>
</evidence>
<dbReference type="SUPFAM" id="SSF103473">
    <property type="entry name" value="MFS general substrate transporter"/>
    <property type="match status" value="1"/>
</dbReference>
<dbReference type="RefSeq" id="WP_204893433.1">
    <property type="nucleotide sequence ID" value="NZ_JBHUFW010000010.1"/>
</dbReference>
<feature type="transmembrane region" description="Helical" evidence="6">
    <location>
        <begin position="265"/>
        <end position="283"/>
    </location>
</feature>
<reference evidence="9" key="1">
    <citation type="journal article" date="2019" name="Int. J. Syst. Evol. Microbiol.">
        <title>The Global Catalogue of Microorganisms (GCM) 10K type strain sequencing project: providing services to taxonomists for standard genome sequencing and annotation.</title>
        <authorList>
            <consortium name="The Broad Institute Genomics Platform"/>
            <consortium name="The Broad Institute Genome Sequencing Center for Infectious Disease"/>
            <person name="Wu L."/>
            <person name="Ma J."/>
        </authorList>
    </citation>
    <scope>NUCLEOTIDE SEQUENCE [LARGE SCALE GENOMIC DNA]</scope>
    <source>
        <strain evidence="9">CGMCC 1.15475</strain>
    </source>
</reference>
<dbReference type="PANTHER" id="PTHR23531:SF1">
    <property type="entry name" value="QUINOLENE RESISTANCE PROTEIN NORA"/>
    <property type="match status" value="1"/>
</dbReference>
<keyword evidence="3 6" id="KW-0812">Transmembrane</keyword>
<keyword evidence="4 6" id="KW-1133">Transmembrane helix</keyword>
<feature type="transmembrane region" description="Helical" evidence="6">
    <location>
        <begin position="65"/>
        <end position="84"/>
    </location>
</feature>
<feature type="domain" description="Major facilitator superfamily (MFS) profile" evidence="7">
    <location>
        <begin position="1"/>
        <end position="377"/>
    </location>
</feature>
<dbReference type="EMBL" id="JBHUFW010000010">
    <property type="protein sequence ID" value="MFD1863705.1"/>
    <property type="molecule type" value="Genomic_DNA"/>
</dbReference>
<keyword evidence="2" id="KW-0813">Transport</keyword>
<evidence type="ECO:0000256" key="1">
    <source>
        <dbReference type="ARBA" id="ARBA00004651"/>
    </source>
</evidence>
<evidence type="ECO:0000313" key="8">
    <source>
        <dbReference type="EMBL" id="MFD1863705.1"/>
    </source>
</evidence>
<comment type="subcellular location">
    <subcellularLocation>
        <location evidence="1">Cell membrane</location>
        <topology evidence="1">Multi-pass membrane protein</topology>
    </subcellularLocation>
</comment>
<protein>
    <submittedName>
        <fullName evidence="8">MFS transporter</fullName>
    </submittedName>
</protein>
<dbReference type="Pfam" id="PF07690">
    <property type="entry name" value="MFS_1"/>
    <property type="match status" value="1"/>
</dbReference>
<organism evidence="8 9">
    <name type="scientific">Planococcus chinensis</name>
    <dbReference type="NCBI Taxonomy" id="272917"/>
    <lineage>
        <taxon>Bacteria</taxon>
        <taxon>Bacillati</taxon>
        <taxon>Bacillota</taxon>
        <taxon>Bacilli</taxon>
        <taxon>Bacillales</taxon>
        <taxon>Caryophanaceae</taxon>
        <taxon>Planococcus</taxon>
    </lineage>
</organism>
<feature type="transmembrane region" description="Helical" evidence="6">
    <location>
        <begin position="200"/>
        <end position="223"/>
    </location>
</feature>
<dbReference type="PROSITE" id="PS50850">
    <property type="entry name" value="MFS"/>
    <property type="match status" value="1"/>
</dbReference>
<evidence type="ECO:0000313" key="9">
    <source>
        <dbReference type="Proteomes" id="UP001597273"/>
    </source>
</evidence>
<name>A0ABW4QK26_9BACL</name>
<feature type="transmembrane region" description="Helical" evidence="6">
    <location>
        <begin position="34"/>
        <end position="58"/>
    </location>
</feature>
<proteinExistence type="predicted"/>
<dbReference type="InterPro" id="IPR020846">
    <property type="entry name" value="MFS_dom"/>
</dbReference>
<dbReference type="PANTHER" id="PTHR23531">
    <property type="entry name" value="QUINOLENE RESISTANCE PROTEIN NORA"/>
    <property type="match status" value="1"/>
</dbReference>
<accession>A0ABW4QK26</accession>
<gene>
    <name evidence="8" type="ORF">ACFSDB_12310</name>
</gene>
<keyword evidence="9" id="KW-1185">Reference proteome</keyword>
<dbReference type="Proteomes" id="UP001597273">
    <property type="component" value="Unassembled WGS sequence"/>
</dbReference>
<dbReference type="InterPro" id="IPR011701">
    <property type="entry name" value="MFS"/>
</dbReference>